<evidence type="ECO:0000313" key="5">
    <source>
        <dbReference type="EMBL" id="AWK14067.1"/>
    </source>
</evidence>
<dbReference type="Gene3D" id="1.10.260.40">
    <property type="entry name" value="lambda repressor-like DNA-binding domains"/>
    <property type="match status" value="1"/>
</dbReference>
<organism evidence="5 7">
    <name type="scientific">Candidatus Fukatsuia symbiotica</name>
    <dbReference type="NCBI Taxonomy" id="1878942"/>
    <lineage>
        <taxon>Bacteria</taxon>
        <taxon>Pseudomonadati</taxon>
        <taxon>Pseudomonadota</taxon>
        <taxon>Gammaproteobacteria</taxon>
        <taxon>Enterobacterales</taxon>
        <taxon>Yersiniaceae</taxon>
        <taxon>Candidatus Fukatsuia</taxon>
    </lineage>
</organism>
<dbReference type="PANTHER" id="PTHR40661:SF2">
    <property type="entry name" value="HTH-TYPE TRANSCRIPTIONAL REGULATOR PRTR"/>
    <property type="match status" value="1"/>
</dbReference>
<dbReference type="InterPro" id="IPR001387">
    <property type="entry name" value="Cro/C1-type_HTH"/>
</dbReference>
<dbReference type="KEGG" id="fsm:CCS41_05555"/>
<name>A0A2U8I4J9_9GAMM</name>
<evidence type="ECO:0000313" key="7">
    <source>
        <dbReference type="Proteomes" id="UP000261875"/>
    </source>
</evidence>
<dbReference type="PANTHER" id="PTHR40661">
    <property type="match status" value="1"/>
</dbReference>
<keyword evidence="7" id="KW-1185">Reference proteome</keyword>
<gene>
    <name evidence="5" type="ORF">CCS41_05555</name>
    <name evidence="6" type="ORF">CCS41_06060</name>
</gene>
<evidence type="ECO:0000256" key="2">
    <source>
        <dbReference type="ARBA" id="ARBA00023125"/>
    </source>
</evidence>
<dbReference type="Gene3D" id="2.10.109.10">
    <property type="entry name" value="Umud Fragment, subunit A"/>
    <property type="match status" value="1"/>
</dbReference>
<evidence type="ECO:0000313" key="6">
    <source>
        <dbReference type="EMBL" id="AWK14142.1"/>
    </source>
</evidence>
<dbReference type="Pfam" id="PF01381">
    <property type="entry name" value="HTH_3"/>
    <property type="match status" value="1"/>
</dbReference>
<sequence length="230" mass="25798">MKMTFAQRVKHAMNVEGLTQASLAVKAGLSQAAIQKITSGKSQRSRKLLDISRVLRVRPEWLGDGVEPMKDKWVQEGIRFERIHIDDPTSPVSENEYEFPLYGRMERLLIPRDKGREDMLKMIRLPMDIAVKTKTTLTNSVAILAPDSSMCPTIQEGAIVAVDESITEIKNGKIYAVSVGGLCMLRILYALPNNMVKMRSLNQNEYPDDTVLLSDVKILGKVFYTASIID</sequence>
<dbReference type="InterPro" id="IPR015927">
    <property type="entry name" value="Peptidase_S24_S26A/B/C"/>
</dbReference>
<dbReference type="AlphaFoldDB" id="A0A2U8I4J9"/>
<dbReference type="Pfam" id="PF00717">
    <property type="entry name" value="Peptidase_S24"/>
    <property type="match status" value="1"/>
</dbReference>
<dbReference type="EMBL" id="CP021659">
    <property type="protein sequence ID" value="AWK14142.1"/>
    <property type="molecule type" value="Genomic_DNA"/>
</dbReference>
<dbReference type="InterPro" id="IPR036286">
    <property type="entry name" value="LexA/Signal_pep-like_sf"/>
</dbReference>
<evidence type="ECO:0000256" key="3">
    <source>
        <dbReference type="ARBA" id="ARBA00023163"/>
    </source>
</evidence>
<dbReference type="OrthoDB" id="9791537at2"/>
<dbReference type="InterPro" id="IPR010982">
    <property type="entry name" value="Lambda_DNA-bd_dom_sf"/>
</dbReference>
<dbReference type="CDD" id="cd00093">
    <property type="entry name" value="HTH_XRE"/>
    <property type="match status" value="1"/>
</dbReference>
<evidence type="ECO:0000256" key="1">
    <source>
        <dbReference type="ARBA" id="ARBA00023015"/>
    </source>
</evidence>
<evidence type="ECO:0000259" key="4">
    <source>
        <dbReference type="PROSITE" id="PS50943"/>
    </source>
</evidence>
<keyword evidence="1" id="KW-0805">Transcription regulation</keyword>
<dbReference type="KEGG" id="fsm:CCS41_06060"/>
<reference evidence="5 7" key="1">
    <citation type="submission" date="2017-05" db="EMBL/GenBank/DDBJ databases">
        <title>Genome sequence of Candidatus Fukatsuia symbiotica and Candidatus Hamiltonella defensa from Acyrthosiphon pisum strain 5D.</title>
        <authorList>
            <person name="Patel V.A."/>
            <person name="Chevignon G."/>
            <person name="Russell J.A."/>
            <person name="Oliver K.M."/>
        </authorList>
    </citation>
    <scope>NUCLEOTIDE SEQUENCE [LARGE SCALE GENOMIC DNA]</scope>
    <source>
        <strain evidence="5 7">5D</strain>
    </source>
</reference>
<feature type="domain" description="HTH cro/C1-type" evidence="4">
    <location>
        <begin position="9"/>
        <end position="62"/>
    </location>
</feature>
<dbReference type="Proteomes" id="UP000261875">
    <property type="component" value="Chromosome"/>
</dbReference>
<keyword evidence="2" id="KW-0238">DNA-binding</keyword>
<keyword evidence="3" id="KW-0804">Transcription</keyword>
<dbReference type="SUPFAM" id="SSF47413">
    <property type="entry name" value="lambda repressor-like DNA-binding domains"/>
    <property type="match status" value="1"/>
</dbReference>
<dbReference type="PROSITE" id="PS50943">
    <property type="entry name" value="HTH_CROC1"/>
    <property type="match status" value="1"/>
</dbReference>
<dbReference type="SMART" id="SM00530">
    <property type="entry name" value="HTH_XRE"/>
    <property type="match status" value="1"/>
</dbReference>
<dbReference type="InterPro" id="IPR039418">
    <property type="entry name" value="LexA-like"/>
</dbReference>
<accession>A0A2U8I4J9</accession>
<proteinExistence type="predicted"/>
<protein>
    <recommendedName>
        <fullName evidence="4">HTH cro/C1-type domain-containing protein</fullName>
    </recommendedName>
</protein>
<dbReference type="SUPFAM" id="SSF51306">
    <property type="entry name" value="LexA/Signal peptidase"/>
    <property type="match status" value="1"/>
</dbReference>
<dbReference type="EMBL" id="CP021659">
    <property type="protein sequence ID" value="AWK14067.1"/>
    <property type="molecule type" value="Genomic_DNA"/>
</dbReference>
<dbReference type="CDD" id="cd06529">
    <property type="entry name" value="S24_LexA-like"/>
    <property type="match status" value="1"/>
</dbReference>
<dbReference type="GO" id="GO:0003677">
    <property type="term" value="F:DNA binding"/>
    <property type="evidence" value="ECO:0007669"/>
    <property type="project" value="UniProtKB-KW"/>
</dbReference>